<dbReference type="Proteomes" id="UP000253420">
    <property type="component" value="Unassembled WGS sequence"/>
</dbReference>
<feature type="domain" description="L,D-TPase catalytic" evidence="12">
    <location>
        <begin position="96"/>
        <end position="233"/>
    </location>
</feature>
<dbReference type="InterPro" id="IPR038063">
    <property type="entry name" value="Transpep_catalytic_dom"/>
</dbReference>
<dbReference type="Pfam" id="PF03734">
    <property type="entry name" value="YkuD"/>
    <property type="match status" value="1"/>
</dbReference>
<feature type="region of interest" description="Disordered" evidence="10">
    <location>
        <begin position="49"/>
        <end position="78"/>
    </location>
</feature>
<dbReference type="GO" id="GO:0008360">
    <property type="term" value="P:regulation of cell shape"/>
    <property type="evidence" value="ECO:0007669"/>
    <property type="project" value="UniProtKB-UniRule"/>
</dbReference>
<dbReference type="Gene3D" id="2.40.440.10">
    <property type="entry name" value="L,D-transpeptidase catalytic domain-like"/>
    <property type="match status" value="1"/>
</dbReference>
<proteinExistence type="inferred from homology"/>
<keyword evidence="11" id="KW-0732">Signal</keyword>
<keyword evidence="4" id="KW-0808">Transferase</keyword>
<dbReference type="PROSITE" id="PS52029">
    <property type="entry name" value="LD_TPASE"/>
    <property type="match status" value="1"/>
</dbReference>
<dbReference type="InterPro" id="IPR050979">
    <property type="entry name" value="LD-transpeptidase"/>
</dbReference>
<evidence type="ECO:0000256" key="11">
    <source>
        <dbReference type="SAM" id="SignalP"/>
    </source>
</evidence>
<evidence type="ECO:0000313" key="14">
    <source>
        <dbReference type="Proteomes" id="UP000253420"/>
    </source>
</evidence>
<reference evidence="13 14" key="1">
    <citation type="submission" date="2018-07" db="EMBL/GenBank/DDBJ databases">
        <title>The draft genome of Phyllobacterium salinisoli.</title>
        <authorList>
            <person name="Liu L."/>
            <person name="Li L."/>
            <person name="Zhang X."/>
            <person name="Liang L."/>
        </authorList>
    </citation>
    <scope>NUCLEOTIDE SEQUENCE [LARGE SCALE GENOMIC DNA]</scope>
    <source>
        <strain evidence="13 14">LLAN61</strain>
    </source>
</reference>
<dbReference type="AlphaFoldDB" id="A0A368K769"/>
<dbReference type="UniPathway" id="UPA00219"/>
<evidence type="ECO:0000256" key="1">
    <source>
        <dbReference type="ARBA" id="ARBA00004752"/>
    </source>
</evidence>
<dbReference type="EMBL" id="QOZG01000003">
    <property type="protein sequence ID" value="RCS24323.1"/>
    <property type="molecule type" value="Genomic_DNA"/>
</dbReference>
<evidence type="ECO:0000256" key="8">
    <source>
        <dbReference type="ARBA" id="ARBA00023316"/>
    </source>
</evidence>
<keyword evidence="7 9" id="KW-0573">Peptidoglycan synthesis</keyword>
<evidence type="ECO:0000256" key="5">
    <source>
        <dbReference type="ARBA" id="ARBA00022801"/>
    </source>
</evidence>
<dbReference type="GO" id="GO:0071555">
    <property type="term" value="P:cell wall organization"/>
    <property type="evidence" value="ECO:0007669"/>
    <property type="project" value="UniProtKB-UniRule"/>
</dbReference>
<dbReference type="GO" id="GO:0005576">
    <property type="term" value="C:extracellular region"/>
    <property type="evidence" value="ECO:0007669"/>
    <property type="project" value="TreeGrafter"/>
</dbReference>
<comment type="caution">
    <text evidence="13">The sequence shown here is derived from an EMBL/GenBank/DDBJ whole genome shotgun (WGS) entry which is preliminary data.</text>
</comment>
<evidence type="ECO:0000256" key="2">
    <source>
        <dbReference type="ARBA" id="ARBA00005992"/>
    </source>
</evidence>
<evidence type="ECO:0000256" key="3">
    <source>
        <dbReference type="ARBA" id="ARBA00022676"/>
    </source>
</evidence>
<keyword evidence="8 9" id="KW-0961">Cell wall biogenesis/degradation</keyword>
<organism evidence="13 14">
    <name type="scientific">Phyllobacterium salinisoli</name>
    <dbReference type="NCBI Taxonomy" id="1899321"/>
    <lineage>
        <taxon>Bacteria</taxon>
        <taxon>Pseudomonadati</taxon>
        <taxon>Pseudomonadota</taxon>
        <taxon>Alphaproteobacteria</taxon>
        <taxon>Hyphomicrobiales</taxon>
        <taxon>Phyllobacteriaceae</taxon>
        <taxon>Phyllobacterium</taxon>
    </lineage>
</organism>
<feature type="active site" description="Nucleophile" evidence="9">
    <location>
        <position position="209"/>
    </location>
</feature>
<dbReference type="GO" id="GO:0016757">
    <property type="term" value="F:glycosyltransferase activity"/>
    <property type="evidence" value="ECO:0007669"/>
    <property type="project" value="UniProtKB-KW"/>
</dbReference>
<dbReference type="PANTHER" id="PTHR30582">
    <property type="entry name" value="L,D-TRANSPEPTIDASE"/>
    <property type="match status" value="1"/>
</dbReference>
<dbReference type="InterPro" id="IPR005490">
    <property type="entry name" value="LD_TPept_cat_dom"/>
</dbReference>
<keyword evidence="5" id="KW-0378">Hydrolase</keyword>
<evidence type="ECO:0000256" key="9">
    <source>
        <dbReference type="PROSITE-ProRule" id="PRU01373"/>
    </source>
</evidence>
<evidence type="ECO:0000256" key="6">
    <source>
        <dbReference type="ARBA" id="ARBA00022960"/>
    </source>
</evidence>
<keyword evidence="3" id="KW-0328">Glycosyltransferase</keyword>
<keyword evidence="14" id="KW-1185">Reference proteome</keyword>
<dbReference type="FunFam" id="2.40.440.10:FF:000002">
    <property type="entry name" value="L,D-transpeptidase ErfK/SrfK"/>
    <property type="match status" value="1"/>
</dbReference>
<name>A0A368K769_9HYPH</name>
<evidence type="ECO:0000256" key="10">
    <source>
        <dbReference type="SAM" id="MobiDB-lite"/>
    </source>
</evidence>
<dbReference type="SUPFAM" id="SSF141523">
    <property type="entry name" value="L,D-transpeptidase catalytic domain-like"/>
    <property type="match status" value="1"/>
</dbReference>
<evidence type="ECO:0000256" key="4">
    <source>
        <dbReference type="ARBA" id="ARBA00022679"/>
    </source>
</evidence>
<comment type="pathway">
    <text evidence="1 9">Cell wall biogenesis; peptidoglycan biosynthesis.</text>
</comment>
<comment type="similarity">
    <text evidence="2">Belongs to the YkuD family.</text>
</comment>
<dbReference type="CDD" id="cd16913">
    <property type="entry name" value="YkuD_like"/>
    <property type="match status" value="1"/>
</dbReference>
<dbReference type="GO" id="GO:0071972">
    <property type="term" value="F:peptidoglycan L,D-transpeptidase activity"/>
    <property type="evidence" value="ECO:0007669"/>
    <property type="project" value="TreeGrafter"/>
</dbReference>
<evidence type="ECO:0000259" key="12">
    <source>
        <dbReference type="PROSITE" id="PS52029"/>
    </source>
</evidence>
<dbReference type="PANTHER" id="PTHR30582:SF24">
    <property type="entry name" value="L,D-TRANSPEPTIDASE ERFK_SRFK-RELATED"/>
    <property type="match status" value="1"/>
</dbReference>
<protein>
    <submittedName>
        <fullName evidence="13">L,D-transpeptidase</fullName>
    </submittedName>
</protein>
<evidence type="ECO:0000313" key="13">
    <source>
        <dbReference type="EMBL" id="RCS24323.1"/>
    </source>
</evidence>
<feature type="active site" description="Proton donor/acceptor" evidence="9">
    <location>
        <position position="193"/>
    </location>
</feature>
<feature type="signal peptide" evidence="11">
    <location>
        <begin position="1"/>
        <end position="22"/>
    </location>
</feature>
<dbReference type="OrthoDB" id="9795305at2"/>
<gene>
    <name evidence="13" type="ORF">DUT91_08520</name>
</gene>
<feature type="chain" id="PRO_5016587253" evidence="11">
    <location>
        <begin position="23"/>
        <end position="233"/>
    </location>
</feature>
<sequence>MFSSRILLAGVAGLFLTVPVSAQSAGQGAAAVVDAGAKVQKVSLATESKKSPAIKKPQARQKKKGGEQAKAPSGRKYNIDPKFMPQEVSFSGYKPGTIVIDPAQRFLYLVETSSTARRYGIAVGKEGLEFKGTAKIQTKREWPRWIPTKEMIERSPAQYARYKDGMDGGPGNPLGARALYLSQGNKDTYVRIHGTTQPWTIGSSASNGCFRMVNEHVMDLYSRVDVGTEVIVR</sequence>
<evidence type="ECO:0000256" key="7">
    <source>
        <dbReference type="ARBA" id="ARBA00022984"/>
    </source>
</evidence>
<accession>A0A368K769</accession>
<dbReference type="GO" id="GO:0018104">
    <property type="term" value="P:peptidoglycan-protein cross-linking"/>
    <property type="evidence" value="ECO:0007669"/>
    <property type="project" value="TreeGrafter"/>
</dbReference>
<dbReference type="RefSeq" id="WP_114439942.1">
    <property type="nucleotide sequence ID" value="NZ_QOZG01000003.1"/>
</dbReference>
<keyword evidence="6 9" id="KW-0133">Cell shape</keyword>